<dbReference type="PIRSF" id="PIRSF000728">
    <property type="entry name" value="NAGK"/>
    <property type="match status" value="1"/>
</dbReference>
<dbReference type="CDD" id="cd04238">
    <property type="entry name" value="AAK_NAGK-like"/>
    <property type="match status" value="1"/>
</dbReference>
<dbReference type="Gene3D" id="3.40.1160.10">
    <property type="entry name" value="Acetylglutamate kinase-like"/>
    <property type="match status" value="1"/>
</dbReference>
<feature type="domain" description="Aspartate/glutamate/uridylate kinase" evidence="10">
    <location>
        <begin position="4"/>
        <end position="233"/>
    </location>
</feature>
<evidence type="ECO:0000256" key="7">
    <source>
        <dbReference type="ARBA" id="ARBA00022840"/>
    </source>
</evidence>
<dbReference type="GO" id="GO:0005524">
    <property type="term" value="F:ATP binding"/>
    <property type="evidence" value="ECO:0007669"/>
    <property type="project" value="UniProtKB-UniRule"/>
</dbReference>
<evidence type="ECO:0000256" key="5">
    <source>
        <dbReference type="ARBA" id="ARBA00022741"/>
    </source>
</evidence>
<evidence type="ECO:0000256" key="9">
    <source>
        <dbReference type="HAMAP-Rule" id="MF_00082"/>
    </source>
</evidence>
<evidence type="ECO:0000256" key="3">
    <source>
        <dbReference type="ARBA" id="ARBA00022605"/>
    </source>
</evidence>
<organism evidence="11 12">
    <name type="scientific">Liquorilactobacillus uvarum DSM 19971</name>
    <dbReference type="NCBI Taxonomy" id="1423812"/>
    <lineage>
        <taxon>Bacteria</taxon>
        <taxon>Bacillati</taxon>
        <taxon>Bacillota</taxon>
        <taxon>Bacilli</taxon>
        <taxon>Lactobacillales</taxon>
        <taxon>Lactobacillaceae</taxon>
        <taxon>Liquorilactobacillus</taxon>
    </lineage>
</organism>
<dbReference type="STRING" id="1423812.FD20_GL000451"/>
<keyword evidence="3 9" id="KW-0028">Amino-acid biosynthesis</keyword>
<dbReference type="OrthoDB" id="9803155at2"/>
<reference evidence="11 12" key="1">
    <citation type="journal article" date="2015" name="Genome Announc.">
        <title>Expanding the biotechnology potential of lactobacilli through comparative genomics of 213 strains and associated genera.</title>
        <authorList>
            <person name="Sun Z."/>
            <person name="Harris H.M."/>
            <person name="McCann A."/>
            <person name="Guo C."/>
            <person name="Argimon S."/>
            <person name="Zhang W."/>
            <person name="Yang X."/>
            <person name="Jeffery I.B."/>
            <person name="Cooney J.C."/>
            <person name="Kagawa T.F."/>
            <person name="Liu W."/>
            <person name="Song Y."/>
            <person name="Salvetti E."/>
            <person name="Wrobel A."/>
            <person name="Rasinkangas P."/>
            <person name="Parkhill J."/>
            <person name="Rea M.C."/>
            <person name="O'Sullivan O."/>
            <person name="Ritari J."/>
            <person name="Douillard F.P."/>
            <person name="Paul Ross R."/>
            <person name="Yang R."/>
            <person name="Briner A.E."/>
            <person name="Felis G.E."/>
            <person name="de Vos W.M."/>
            <person name="Barrangou R."/>
            <person name="Klaenhammer T.R."/>
            <person name="Caufield P.W."/>
            <person name="Cui Y."/>
            <person name="Zhang H."/>
            <person name="O'Toole P.W."/>
        </authorList>
    </citation>
    <scope>NUCLEOTIDE SEQUENCE [LARGE SCALE GENOMIC DNA]</scope>
    <source>
        <strain evidence="11 12">DSM 19971</strain>
    </source>
</reference>
<evidence type="ECO:0000256" key="6">
    <source>
        <dbReference type="ARBA" id="ARBA00022777"/>
    </source>
</evidence>
<dbReference type="InterPro" id="IPR036393">
    <property type="entry name" value="AceGlu_kinase-like_sf"/>
</dbReference>
<evidence type="ECO:0000259" key="10">
    <source>
        <dbReference type="Pfam" id="PF00696"/>
    </source>
</evidence>
<feature type="site" description="Transition state stabilizer" evidence="9">
    <location>
        <position position="8"/>
    </location>
</feature>
<comment type="caution">
    <text evidence="11">The sequence shown here is derived from an EMBL/GenBank/DDBJ whole genome shotgun (WGS) entry which is preliminary data.</text>
</comment>
<comment type="function">
    <text evidence="9">Catalyzes the ATP-dependent phosphorylation of N-acetyl-L-glutamate.</text>
</comment>
<keyword evidence="2 9" id="KW-0055">Arginine biosynthesis</keyword>
<evidence type="ECO:0000256" key="4">
    <source>
        <dbReference type="ARBA" id="ARBA00022679"/>
    </source>
</evidence>
<feature type="site" description="Transition state stabilizer" evidence="9">
    <location>
        <position position="214"/>
    </location>
</feature>
<protein>
    <recommendedName>
        <fullName evidence="9">Acetylglutamate kinase</fullName>
        <ecNumber evidence="9">2.7.2.8</ecNumber>
    </recommendedName>
    <alternativeName>
        <fullName evidence="9">N-acetyl-L-glutamate 5-phosphotransferase</fullName>
    </alternativeName>
    <alternativeName>
        <fullName evidence="9">NAG kinase</fullName>
        <shortName evidence="9">NAGK</shortName>
    </alternativeName>
</protein>
<dbReference type="UniPathway" id="UPA00068">
    <property type="reaction ID" value="UER00107"/>
</dbReference>
<comment type="pathway">
    <text evidence="1 9">Amino-acid biosynthesis; L-arginine biosynthesis; N(2)-acetyl-L-ornithine from L-glutamate: step 2/4.</text>
</comment>
<keyword evidence="9" id="KW-0963">Cytoplasm</keyword>
<keyword evidence="4 9" id="KW-0808">Transferase</keyword>
<feature type="binding site" evidence="9">
    <location>
        <begin position="41"/>
        <end position="42"/>
    </location>
    <ligand>
        <name>substrate</name>
    </ligand>
</feature>
<dbReference type="PANTHER" id="PTHR23342">
    <property type="entry name" value="N-ACETYLGLUTAMATE SYNTHASE"/>
    <property type="match status" value="1"/>
</dbReference>
<dbReference type="Pfam" id="PF00696">
    <property type="entry name" value="AA_kinase"/>
    <property type="match status" value="1"/>
</dbReference>
<keyword evidence="5 9" id="KW-0547">Nucleotide-binding</keyword>
<keyword evidence="6 9" id="KW-0418">Kinase</keyword>
<sequence>MKDFIVIKIGGNTIGQLTAEFYQQLHLWLKEGKKILLVHGGGSTISKLSLQLKLPIRKINGIRISDKQTLDLTRMVLLGKTQTQLLQGLSAHSLPAIGLNAADDNLLVGDFLDKQTYGYVGKIKAVNKNLLEKLLTTHIGVIAPLALTPSKQWLNVNADTAAADIASLLNATALYLMTDVPGVLNNGKIVPKLSLETAHNLRNKKIITNGMQPKISAAFKAFQTGVEHVSITNKLTTTGTLIIQEGENENETYFSDI</sequence>
<dbReference type="SUPFAM" id="SSF53633">
    <property type="entry name" value="Carbamate kinase-like"/>
    <property type="match status" value="1"/>
</dbReference>
<name>A0A0R1Q838_9LACO</name>
<dbReference type="AlphaFoldDB" id="A0A0R1Q838"/>
<feature type="binding site" evidence="9">
    <location>
        <position position="155"/>
    </location>
    <ligand>
        <name>substrate</name>
    </ligand>
</feature>
<evidence type="ECO:0000256" key="8">
    <source>
        <dbReference type="ARBA" id="ARBA00048141"/>
    </source>
</evidence>
<gene>
    <name evidence="9" type="primary">argB</name>
    <name evidence="11" type="ORF">FD20_GL000451</name>
</gene>
<keyword evidence="7 9" id="KW-0067">ATP-binding</keyword>
<evidence type="ECO:0000256" key="1">
    <source>
        <dbReference type="ARBA" id="ARBA00004828"/>
    </source>
</evidence>
<comment type="similarity">
    <text evidence="9">Belongs to the acetylglutamate kinase family. ArgB subfamily.</text>
</comment>
<evidence type="ECO:0000256" key="2">
    <source>
        <dbReference type="ARBA" id="ARBA00022571"/>
    </source>
</evidence>
<dbReference type="PANTHER" id="PTHR23342:SF0">
    <property type="entry name" value="N-ACETYLGLUTAMATE SYNTHASE, MITOCHONDRIAL"/>
    <property type="match status" value="1"/>
</dbReference>
<feature type="binding site" evidence="9">
    <location>
        <position position="63"/>
    </location>
    <ligand>
        <name>substrate</name>
    </ligand>
</feature>
<dbReference type="InterPro" id="IPR001048">
    <property type="entry name" value="Asp/Glu/Uridylate_kinase"/>
</dbReference>
<dbReference type="EMBL" id="AZEG01000012">
    <property type="protein sequence ID" value="KRL37419.1"/>
    <property type="molecule type" value="Genomic_DNA"/>
</dbReference>
<dbReference type="NCBIfam" id="TIGR00761">
    <property type="entry name" value="argB"/>
    <property type="match status" value="1"/>
</dbReference>
<dbReference type="Proteomes" id="UP000051155">
    <property type="component" value="Unassembled WGS sequence"/>
</dbReference>
<keyword evidence="12" id="KW-1185">Reference proteome</keyword>
<dbReference type="RefSeq" id="WP_057737218.1">
    <property type="nucleotide sequence ID" value="NZ_AZEG01000012.1"/>
</dbReference>
<dbReference type="InterPro" id="IPR004662">
    <property type="entry name" value="AcgluKinase_fam"/>
</dbReference>
<accession>A0A0R1Q838</accession>
<evidence type="ECO:0000313" key="11">
    <source>
        <dbReference type="EMBL" id="KRL37419.1"/>
    </source>
</evidence>
<dbReference type="InterPro" id="IPR037528">
    <property type="entry name" value="ArgB"/>
</dbReference>
<evidence type="ECO:0000313" key="12">
    <source>
        <dbReference type="Proteomes" id="UP000051155"/>
    </source>
</evidence>
<proteinExistence type="inferred from homology"/>
<dbReference type="GO" id="GO:0042450">
    <property type="term" value="P:L-arginine biosynthetic process via ornithine"/>
    <property type="evidence" value="ECO:0007669"/>
    <property type="project" value="UniProtKB-UniRule"/>
</dbReference>
<dbReference type="GO" id="GO:0005737">
    <property type="term" value="C:cytoplasm"/>
    <property type="evidence" value="ECO:0007669"/>
    <property type="project" value="UniProtKB-SubCell"/>
</dbReference>
<dbReference type="EC" id="2.7.2.8" evidence="9"/>
<comment type="catalytic activity">
    <reaction evidence="8 9">
        <text>N-acetyl-L-glutamate + ATP = N-acetyl-L-glutamyl 5-phosphate + ADP</text>
        <dbReference type="Rhea" id="RHEA:14629"/>
        <dbReference type="ChEBI" id="CHEBI:30616"/>
        <dbReference type="ChEBI" id="CHEBI:44337"/>
        <dbReference type="ChEBI" id="CHEBI:57936"/>
        <dbReference type="ChEBI" id="CHEBI:456216"/>
        <dbReference type="EC" id="2.7.2.8"/>
    </reaction>
</comment>
<dbReference type="PATRIC" id="fig|1423812.3.peg.471"/>
<dbReference type="HAMAP" id="MF_00082">
    <property type="entry name" value="ArgB"/>
    <property type="match status" value="1"/>
</dbReference>
<comment type="subcellular location">
    <subcellularLocation>
        <location evidence="9">Cytoplasm</location>
    </subcellularLocation>
</comment>
<dbReference type="GO" id="GO:0003991">
    <property type="term" value="F:acetylglutamate kinase activity"/>
    <property type="evidence" value="ECO:0007669"/>
    <property type="project" value="UniProtKB-UniRule"/>
</dbReference>